<protein>
    <recommendedName>
        <fullName evidence="7">dITP/XTP pyrophosphatase</fullName>
        <ecNumber evidence="7">3.6.1.66</ecNumber>
    </recommendedName>
    <alternativeName>
        <fullName evidence="7">Non-canonical purine NTP pyrophosphatase</fullName>
    </alternativeName>
    <alternativeName>
        <fullName evidence="7">Non-standard purine NTP pyrophosphatase</fullName>
    </alternativeName>
    <alternativeName>
        <fullName evidence="7">Nucleoside-triphosphate diphosphatase</fullName>
    </alternativeName>
    <alternativeName>
        <fullName evidence="7">Nucleoside-triphosphate pyrophosphatase</fullName>
        <shortName evidence="7">NTPase</shortName>
    </alternativeName>
</protein>
<comment type="subunit">
    <text evidence="7">Homodimer.</text>
</comment>
<dbReference type="HAMAP" id="MF_01405">
    <property type="entry name" value="Non_canon_purine_NTPase"/>
    <property type="match status" value="1"/>
</dbReference>
<evidence type="ECO:0000313" key="8">
    <source>
        <dbReference type="EMBL" id="MEJ8278629.1"/>
    </source>
</evidence>
<keyword evidence="9" id="KW-1185">Reference proteome</keyword>
<evidence type="ECO:0000256" key="4">
    <source>
        <dbReference type="ARBA" id="ARBA00022801"/>
    </source>
</evidence>
<comment type="caution">
    <text evidence="7">Lacks conserved residue(s) required for the propagation of feature annotation.</text>
</comment>
<feature type="binding site" evidence="7">
    <location>
        <position position="191"/>
    </location>
    <ligand>
        <name>substrate</name>
    </ligand>
</feature>
<dbReference type="EC" id="3.6.1.66" evidence="7"/>
<dbReference type="SUPFAM" id="SSF52972">
    <property type="entry name" value="ITPase-like"/>
    <property type="match status" value="1"/>
</dbReference>
<comment type="caution">
    <text evidence="8">The sequence shown here is derived from an EMBL/GenBank/DDBJ whole genome shotgun (WGS) entry which is preliminary data.</text>
</comment>
<keyword evidence="2 7" id="KW-0479">Metal-binding</keyword>
<dbReference type="GO" id="GO:0016787">
    <property type="term" value="F:hydrolase activity"/>
    <property type="evidence" value="ECO:0007669"/>
    <property type="project" value="UniProtKB-KW"/>
</dbReference>
<evidence type="ECO:0000256" key="5">
    <source>
        <dbReference type="ARBA" id="ARBA00022842"/>
    </source>
</evidence>
<comment type="cofactor">
    <cofactor evidence="7">
        <name>Mg(2+)</name>
        <dbReference type="ChEBI" id="CHEBI:18420"/>
    </cofactor>
    <text evidence="7">Binds 1 Mg(2+) ion per subunit.</text>
</comment>
<keyword evidence="5 7" id="KW-0460">Magnesium</keyword>
<feature type="active site" description="Proton acceptor" evidence="7">
    <location>
        <position position="72"/>
    </location>
</feature>
<dbReference type="Pfam" id="PF01725">
    <property type="entry name" value="Ham1p_like"/>
    <property type="match status" value="1"/>
</dbReference>
<evidence type="ECO:0000256" key="3">
    <source>
        <dbReference type="ARBA" id="ARBA00022741"/>
    </source>
</evidence>
<feature type="binding site" evidence="7">
    <location>
        <begin position="168"/>
        <end position="171"/>
    </location>
    <ligand>
        <name>substrate</name>
    </ligand>
</feature>
<sequence>MRILLATRNAKKLVELRRITAAAGLDGVEILGLADVPEFPEAPETGATFAANALAKARDAAAATGLPAVADDSGITVDALNGMPGIFSARWSGRHGEDEANLQLLLGQTADVPDGRRGAAFVCAAALVTPDAAADAAFDGEGDVPGRTVVHGTWRGTLLRAPRGANGFGYDPVFAPEGSDRSSAELSAEEKDAASHRGLALRALVPHLQALAARG</sequence>
<dbReference type="EMBL" id="JBBJUP010000004">
    <property type="protein sequence ID" value="MEJ8278629.1"/>
    <property type="molecule type" value="Genomic_DNA"/>
</dbReference>
<evidence type="ECO:0000256" key="7">
    <source>
        <dbReference type="HAMAP-Rule" id="MF_01405"/>
    </source>
</evidence>
<dbReference type="PANTHER" id="PTHR11067">
    <property type="entry name" value="INOSINE TRIPHOSPHATE PYROPHOSPHATASE/HAM1 PROTEIN"/>
    <property type="match status" value="1"/>
</dbReference>
<evidence type="ECO:0000313" key="9">
    <source>
        <dbReference type="Proteomes" id="UP001364211"/>
    </source>
</evidence>
<dbReference type="InterPro" id="IPR020922">
    <property type="entry name" value="dITP/XTP_pyrophosphatase"/>
</dbReference>
<dbReference type="InterPro" id="IPR029001">
    <property type="entry name" value="ITPase-like_fam"/>
</dbReference>
<name>A0ABU8T3X2_9PSEU</name>
<dbReference type="Proteomes" id="UP001364211">
    <property type="component" value="Unassembled WGS sequence"/>
</dbReference>
<feature type="binding site" evidence="7">
    <location>
        <begin position="7"/>
        <end position="12"/>
    </location>
    <ligand>
        <name>substrate</name>
    </ligand>
</feature>
<comment type="catalytic activity">
    <reaction evidence="7">
        <text>ITP + H2O = IMP + diphosphate + H(+)</text>
        <dbReference type="Rhea" id="RHEA:29399"/>
        <dbReference type="ChEBI" id="CHEBI:15377"/>
        <dbReference type="ChEBI" id="CHEBI:15378"/>
        <dbReference type="ChEBI" id="CHEBI:33019"/>
        <dbReference type="ChEBI" id="CHEBI:58053"/>
        <dbReference type="ChEBI" id="CHEBI:61402"/>
        <dbReference type="EC" id="3.6.1.66"/>
    </reaction>
</comment>
<feature type="binding site" evidence="7">
    <location>
        <begin position="196"/>
        <end position="197"/>
    </location>
    <ligand>
        <name>substrate</name>
    </ligand>
</feature>
<keyword evidence="3 7" id="KW-0547">Nucleotide-binding</keyword>
<keyword evidence="4 7" id="KW-0378">Hydrolase</keyword>
<dbReference type="InterPro" id="IPR002637">
    <property type="entry name" value="RdgB/HAM1"/>
</dbReference>
<comment type="function">
    <text evidence="7">Pyrophosphatase that catalyzes the hydrolysis of nucleoside triphosphates to their monophosphate derivatives, with a high preference for the non-canonical purine nucleotides XTP (xanthosine triphosphate), dITP (deoxyinosine triphosphate) and ITP. Seems to function as a house-cleaning enzyme that removes non-canonical purine nucleotides from the nucleotide pool, thus preventing their incorporation into DNA/RNA and avoiding chromosomal lesions.</text>
</comment>
<dbReference type="PANTHER" id="PTHR11067:SF9">
    <property type="entry name" value="INOSINE TRIPHOSPHATE PYROPHOSPHATASE"/>
    <property type="match status" value="1"/>
</dbReference>
<evidence type="ECO:0000256" key="2">
    <source>
        <dbReference type="ARBA" id="ARBA00022723"/>
    </source>
</evidence>
<proteinExistence type="inferred from homology"/>
<evidence type="ECO:0000256" key="1">
    <source>
        <dbReference type="ARBA" id="ARBA00008023"/>
    </source>
</evidence>
<feature type="binding site" evidence="7">
    <location>
        <position position="73"/>
    </location>
    <ligand>
        <name>substrate</name>
    </ligand>
</feature>
<dbReference type="RefSeq" id="WP_340287105.1">
    <property type="nucleotide sequence ID" value="NZ_JBBJUP010000004.1"/>
</dbReference>
<accession>A0ABU8T3X2</accession>
<dbReference type="Gene3D" id="3.90.950.10">
    <property type="match status" value="1"/>
</dbReference>
<reference evidence="8 9" key="1">
    <citation type="submission" date="2024-03" db="EMBL/GenBank/DDBJ databases">
        <title>Draft genome sequence of Pseudonocardia sp. DW16-2.</title>
        <authorList>
            <person name="Duangmal K."/>
        </authorList>
    </citation>
    <scope>NUCLEOTIDE SEQUENCE [LARGE SCALE GENOMIC DNA]</scope>
    <source>
        <strain evidence="8 9">DW16-2</strain>
    </source>
</reference>
<feature type="binding site" evidence="7">
    <location>
        <position position="72"/>
    </location>
    <ligand>
        <name>Mg(2+)</name>
        <dbReference type="ChEBI" id="CHEBI:18420"/>
    </ligand>
</feature>
<comment type="catalytic activity">
    <reaction evidence="7">
        <text>XTP + H2O = XMP + diphosphate + H(+)</text>
        <dbReference type="Rhea" id="RHEA:28610"/>
        <dbReference type="ChEBI" id="CHEBI:15377"/>
        <dbReference type="ChEBI" id="CHEBI:15378"/>
        <dbReference type="ChEBI" id="CHEBI:33019"/>
        <dbReference type="ChEBI" id="CHEBI:57464"/>
        <dbReference type="ChEBI" id="CHEBI:61314"/>
        <dbReference type="EC" id="3.6.1.66"/>
    </reaction>
</comment>
<gene>
    <name evidence="8" type="ORF">WJX68_06770</name>
</gene>
<comment type="similarity">
    <text evidence="1 7">Belongs to the HAM1 NTPase family.</text>
</comment>
<dbReference type="CDD" id="cd00515">
    <property type="entry name" value="HAM1"/>
    <property type="match status" value="1"/>
</dbReference>
<organism evidence="8 9">
    <name type="scientific">Pseudonocardia spirodelae</name>
    <dbReference type="NCBI Taxonomy" id="3133431"/>
    <lineage>
        <taxon>Bacteria</taxon>
        <taxon>Bacillati</taxon>
        <taxon>Actinomycetota</taxon>
        <taxon>Actinomycetes</taxon>
        <taxon>Pseudonocardiales</taxon>
        <taxon>Pseudonocardiaceae</taxon>
        <taxon>Pseudonocardia</taxon>
    </lineage>
</organism>
<comment type="catalytic activity">
    <reaction evidence="7">
        <text>dITP + H2O = dIMP + diphosphate + H(+)</text>
        <dbReference type="Rhea" id="RHEA:28342"/>
        <dbReference type="ChEBI" id="CHEBI:15377"/>
        <dbReference type="ChEBI" id="CHEBI:15378"/>
        <dbReference type="ChEBI" id="CHEBI:33019"/>
        <dbReference type="ChEBI" id="CHEBI:61194"/>
        <dbReference type="ChEBI" id="CHEBI:61382"/>
        <dbReference type="EC" id="3.6.1.66"/>
    </reaction>
</comment>
<evidence type="ECO:0000256" key="6">
    <source>
        <dbReference type="ARBA" id="ARBA00023080"/>
    </source>
</evidence>
<keyword evidence="6 7" id="KW-0546">Nucleotide metabolism</keyword>